<dbReference type="STRING" id="74557.A0A1V9Y4E1"/>
<evidence type="ECO:0000313" key="3">
    <source>
        <dbReference type="Proteomes" id="UP000243217"/>
    </source>
</evidence>
<proteinExistence type="predicted"/>
<name>A0A1V9Y4E1_9STRA</name>
<evidence type="ECO:0000256" key="1">
    <source>
        <dbReference type="SAM" id="MobiDB-lite"/>
    </source>
</evidence>
<dbReference type="EMBL" id="JNBS01005179">
    <property type="protein sequence ID" value="OQR80585.1"/>
    <property type="molecule type" value="Genomic_DNA"/>
</dbReference>
<sequence length="67" mass="7651">MHLDMHEAAMSSSYSIGEGTAPSSTNSYRAHPSHPTQVRQTVYYDDEKHRTSKIGGMFKKMFKKDEQ</sequence>
<reference evidence="2 3" key="1">
    <citation type="journal article" date="2014" name="Genome Biol. Evol.">
        <title>The secreted proteins of Achlya hypogyna and Thraustotheca clavata identify the ancestral oomycete secretome and reveal gene acquisitions by horizontal gene transfer.</title>
        <authorList>
            <person name="Misner I."/>
            <person name="Blouin N."/>
            <person name="Leonard G."/>
            <person name="Richards T.A."/>
            <person name="Lane C.E."/>
        </authorList>
    </citation>
    <scope>NUCLEOTIDE SEQUENCE [LARGE SCALE GENOMIC DNA]</scope>
    <source>
        <strain evidence="2 3">ATCC 34112</strain>
    </source>
</reference>
<accession>A0A1V9Y4E1</accession>
<evidence type="ECO:0000313" key="2">
    <source>
        <dbReference type="EMBL" id="OQR80585.1"/>
    </source>
</evidence>
<keyword evidence="3" id="KW-1185">Reference proteome</keyword>
<gene>
    <name evidence="2" type="ORF">THRCLA_23454</name>
</gene>
<feature type="compositionally biased region" description="Polar residues" evidence="1">
    <location>
        <begin position="10"/>
        <end position="40"/>
    </location>
</feature>
<protein>
    <submittedName>
        <fullName evidence="2">Uncharacterized protein</fullName>
    </submittedName>
</protein>
<dbReference type="Proteomes" id="UP000243217">
    <property type="component" value="Unassembled WGS sequence"/>
</dbReference>
<organism evidence="2 3">
    <name type="scientific">Thraustotheca clavata</name>
    <dbReference type="NCBI Taxonomy" id="74557"/>
    <lineage>
        <taxon>Eukaryota</taxon>
        <taxon>Sar</taxon>
        <taxon>Stramenopiles</taxon>
        <taxon>Oomycota</taxon>
        <taxon>Saprolegniomycetes</taxon>
        <taxon>Saprolegniales</taxon>
        <taxon>Achlyaceae</taxon>
        <taxon>Thraustotheca</taxon>
    </lineage>
</organism>
<feature type="region of interest" description="Disordered" evidence="1">
    <location>
        <begin position="1"/>
        <end position="46"/>
    </location>
</feature>
<comment type="caution">
    <text evidence="2">The sequence shown here is derived from an EMBL/GenBank/DDBJ whole genome shotgun (WGS) entry which is preliminary data.</text>
</comment>
<dbReference type="AlphaFoldDB" id="A0A1V9Y4E1"/>